<evidence type="ECO:0000256" key="9">
    <source>
        <dbReference type="PIRSR" id="PIRSR604808-1"/>
    </source>
</evidence>
<reference evidence="13" key="2">
    <citation type="submission" date="2021-03" db="UniProtKB">
        <authorList>
            <consortium name="Ensembl"/>
        </authorList>
    </citation>
    <scope>IDENTIFICATION</scope>
</reference>
<feature type="site" description="Transition state stabilizer" evidence="11">
    <location>
        <position position="152"/>
    </location>
</feature>
<dbReference type="GO" id="GO:0006281">
    <property type="term" value="P:DNA repair"/>
    <property type="evidence" value="ECO:0007669"/>
    <property type="project" value="UniProtKB-KW"/>
</dbReference>
<feature type="active site" description="Proton acceptor" evidence="9">
    <location>
        <position position="238"/>
    </location>
</feature>
<dbReference type="Pfam" id="PF03372">
    <property type="entry name" value="Exo_endo_phos"/>
    <property type="match status" value="1"/>
</dbReference>
<proteinExistence type="inferred from homology"/>
<evidence type="ECO:0000256" key="10">
    <source>
        <dbReference type="PIRSR" id="PIRSR604808-2"/>
    </source>
</evidence>
<dbReference type="PANTHER" id="PTHR22748">
    <property type="entry name" value="AP ENDONUCLEASE"/>
    <property type="match status" value="1"/>
</dbReference>
<comment type="similarity">
    <text evidence="2">Belongs to the DNA repair enzymes AP/ExoA family.</text>
</comment>
<evidence type="ECO:0000256" key="6">
    <source>
        <dbReference type="ARBA" id="ARBA00022801"/>
    </source>
</evidence>
<evidence type="ECO:0000256" key="11">
    <source>
        <dbReference type="PIRSR" id="PIRSR604808-3"/>
    </source>
</evidence>
<evidence type="ECO:0000256" key="8">
    <source>
        <dbReference type="ARBA" id="ARBA00023204"/>
    </source>
</evidence>
<dbReference type="InParanoid" id="A0A803K064"/>
<organism evidence="13">
    <name type="scientific">Xenopus tropicalis</name>
    <name type="common">Western clawed frog</name>
    <name type="synonym">Silurana tropicalis</name>
    <dbReference type="NCBI Taxonomy" id="8364"/>
    <lineage>
        <taxon>Eukaryota</taxon>
        <taxon>Metazoa</taxon>
        <taxon>Chordata</taxon>
        <taxon>Craniata</taxon>
        <taxon>Vertebrata</taxon>
        <taxon>Euteleostomi</taxon>
        <taxon>Amphibia</taxon>
        <taxon>Batrachia</taxon>
        <taxon>Anura</taxon>
        <taxon>Pipoidea</taxon>
        <taxon>Pipidae</taxon>
        <taxon>Xenopodinae</taxon>
        <taxon>Xenopus</taxon>
        <taxon>Silurana</taxon>
    </lineage>
</organism>
<name>A0A803K064_XENTR</name>
<dbReference type="InterPro" id="IPR005135">
    <property type="entry name" value="Endo/exonuclease/phosphatase"/>
</dbReference>
<dbReference type="GO" id="GO:0046872">
    <property type="term" value="F:metal ion binding"/>
    <property type="evidence" value="ECO:0007669"/>
    <property type="project" value="UniProtKB-KW"/>
</dbReference>
<feature type="binding site" evidence="10">
    <location>
        <position position="238"/>
    </location>
    <ligand>
        <name>Mg(2+)</name>
        <dbReference type="ChEBI" id="CHEBI:18420"/>
        <label>1</label>
    </ligand>
</feature>
<evidence type="ECO:0000256" key="7">
    <source>
        <dbReference type="ARBA" id="ARBA00022842"/>
    </source>
</evidence>
<keyword evidence="4 10" id="KW-0479">Metal-binding</keyword>
<protein>
    <recommendedName>
        <fullName evidence="3">exodeoxyribonuclease III</fullName>
        <ecNumber evidence="3">3.1.11.2</ecNumber>
    </recommendedName>
</protein>
<feature type="active site" description="Proton donor/acceptor" evidence="9">
    <location>
        <position position="150"/>
    </location>
</feature>
<comment type="cofactor">
    <cofactor evidence="10">
        <name>Mg(2+)</name>
        <dbReference type="ChEBI" id="CHEBI:18420"/>
    </cofactor>
    <cofactor evidence="10">
        <name>Mn(2+)</name>
        <dbReference type="ChEBI" id="CHEBI:29035"/>
    </cofactor>
    <text evidence="10">Probably binds two magnesium or manganese ions per subunit.</text>
</comment>
<evidence type="ECO:0000256" key="5">
    <source>
        <dbReference type="ARBA" id="ARBA00022763"/>
    </source>
</evidence>
<feature type="binding site" evidence="10">
    <location>
        <position position="152"/>
    </location>
    <ligand>
        <name>Mg(2+)</name>
        <dbReference type="ChEBI" id="CHEBI:18420"/>
        <label>1</label>
    </ligand>
</feature>
<dbReference type="InterPro" id="IPR004808">
    <property type="entry name" value="AP_endonuc_1"/>
</dbReference>
<keyword evidence="7 10" id="KW-0460">Magnesium</keyword>
<feature type="domain" description="Endonuclease/exonuclease/phosphatase" evidence="12">
    <location>
        <begin position="16"/>
        <end position="238"/>
    </location>
</feature>
<keyword evidence="5" id="KW-0227">DNA damage</keyword>
<accession>A0A803K064</accession>
<evidence type="ECO:0000313" key="13">
    <source>
        <dbReference type="Ensembl" id="ENSXETP00000113682"/>
    </source>
</evidence>
<dbReference type="SUPFAM" id="SSF56219">
    <property type="entry name" value="DNase I-like"/>
    <property type="match status" value="1"/>
</dbReference>
<evidence type="ECO:0000259" key="12">
    <source>
        <dbReference type="Pfam" id="PF03372"/>
    </source>
</evidence>
<sequence>MNKKGTQTLNILKVCSINSNGLNSPWKRKALIQELKANKVHIALIQETHYKTNHIPKWFDKQYSILIHGTPQPTKVRGVAIVLATNLPLLIEATEMDLHGNYVFIKGSLYSQKYTIASIYLPNNEQNKTMDKIQEALQLFAEGTIIVGGDLNTPLQPKLDCSSGTSSLPHKQINRLKQQIHALQIMDTWRMGHPQDKDYSHYSHSHNSYSRIDYLFISHNFLDNLNTTSMGPITWSDHAPVYLELSLPTSNGKYISWKLNDSLLRDPDILDKMIKATKDYFKINSNTASNAIIEWEAFKCYIRGILIQEGAKLKRSKGEKKRNLIAQIQQLELGHKKSQDSQTLTELSKLRLELKTLIQTQTDRASFILKKRFYDHGNKCSKLLARVLKTKESKNHIFKMKQPNGQITTSPKGIQKVMTDFYKTTIPNKPGYSLCTQHLNLATLR</sequence>
<feature type="active site" evidence="9">
    <location>
        <position position="120"/>
    </location>
</feature>
<feature type="site" description="Interaction with DNA substrate" evidence="11">
    <location>
        <position position="238"/>
    </location>
</feature>
<evidence type="ECO:0000256" key="2">
    <source>
        <dbReference type="ARBA" id="ARBA00007092"/>
    </source>
</evidence>
<dbReference type="Gene3D" id="3.60.10.10">
    <property type="entry name" value="Endonuclease/exonuclease/phosphatase"/>
    <property type="match status" value="1"/>
</dbReference>
<feature type="binding site" evidence="10">
    <location>
        <position position="47"/>
    </location>
    <ligand>
        <name>Mg(2+)</name>
        <dbReference type="ChEBI" id="CHEBI:18420"/>
        <label>1</label>
    </ligand>
</feature>
<dbReference type="CDD" id="cd09076">
    <property type="entry name" value="L1-EN"/>
    <property type="match status" value="1"/>
</dbReference>
<evidence type="ECO:0000256" key="1">
    <source>
        <dbReference type="ARBA" id="ARBA00000493"/>
    </source>
</evidence>
<dbReference type="GO" id="GO:0008311">
    <property type="term" value="F:double-stranded DNA 3'-5' DNA exonuclease activity"/>
    <property type="evidence" value="ECO:0007669"/>
    <property type="project" value="UniProtKB-EC"/>
</dbReference>
<feature type="binding site" evidence="10">
    <location>
        <position position="18"/>
    </location>
    <ligand>
        <name>Mg(2+)</name>
        <dbReference type="ChEBI" id="CHEBI:18420"/>
        <label>1</label>
    </ligand>
</feature>
<feature type="binding site" evidence="10">
    <location>
        <position position="237"/>
    </location>
    <ligand>
        <name>Mg(2+)</name>
        <dbReference type="ChEBI" id="CHEBI:18420"/>
        <label>1</label>
    </ligand>
</feature>
<dbReference type="PANTHER" id="PTHR22748:SF26">
    <property type="entry name" value="ENDONUCLEASE_EXONUCLEASE_PHOSPHATASE DOMAIN-CONTAINING PROTEIN"/>
    <property type="match status" value="1"/>
</dbReference>
<keyword evidence="10" id="KW-0464">Manganese</keyword>
<keyword evidence="8" id="KW-0234">DNA repair</keyword>
<evidence type="ECO:0000256" key="3">
    <source>
        <dbReference type="ARBA" id="ARBA00012115"/>
    </source>
</evidence>
<dbReference type="Ensembl" id="ENSXETT00000110464">
    <property type="protein sequence ID" value="ENSXETP00000113682"/>
    <property type="gene ID" value="ENSXETG00000043513"/>
</dbReference>
<feature type="site" description="Important for catalytic activity" evidence="11">
    <location>
        <position position="213"/>
    </location>
</feature>
<dbReference type="EC" id="3.1.11.2" evidence="3"/>
<keyword evidence="6" id="KW-0378">Hydrolase</keyword>
<evidence type="ECO:0000256" key="4">
    <source>
        <dbReference type="ARBA" id="ARBA00022723"/>
    </source>
</evidence>
<dbReference type="GeneTree" id="ENSGT00950000183016"/>
<comment type="catalytic activity">
    <reaction evidence="1">
        <text>Exonucleolytic cleavage in the 3'- to 5'-direction to yield nucleoside 5'-phosphates.</text>
        <dbReference type="EC" id="3.1.11.2"/>
    </reaction>
</comment>
<feature type="binding site" evidence="10">
    <location>
        <position position="150"/>
    </location>
    <ligand>
        <name>Mg(2+)</name>
        <dbReference type="ChEBI" id="CHEBI:18420"/>
        <label>1</label>
    </ligand>
</feature>
<dbReference type="AlphaFoldDB" id="A0A803K064"/>
<dbReference type="InterPro" id="IPR036691">
    <property type="entry name" value="Endo/exonu/phosph_ase_sf"/>
</dbReference>
<reference evidence="13" key="1">
    <citation type="journal article" date="2010" name="Science">
        <title>The genome of the Western clawed frog Xenopus tropicalis.</title>
        <authorList>
            <person name="Hellsten U."/>
            <person name="Harland R.M."/>
            <person name="Gilchrist M.J."/>
            <person name="Hendrix D."/>
            <person name="Jurka J."/>
            <person name="Kapitonov V."/>
            <person name="Ovcharenko I."/>
            <person name="Putnam N.H."/>
            <person name="Shu S."/>
            <person name="Taher L."/>
            <person name="Blitz I.L."/>
            <person name="Blumberg B."/>
            <person name="Dichmann D.S."/>
            <person name="Dubchak I."/>
            <person name="Amaya E."/>
            <person name="Detter J.C."/>
            <person name="Fletcher R."/>
            <person name="Gerhard D.S."/>
            <person name="Goodstein D."/>
            <person name="Graves T."/>
            <person name="Grigoriev I.V."/>
            <person name="Grimwood J."/>
            <person name="Kawashima T."/>
            <person name="Lindquist E."/>
            <person name="Lucas S.M."/>
            <person name="Mead P.E."/>
            <person name="Mitros T."/>
            <person name="Ogino H."/>
            <person name="Ohta Y."/>
            <person name="Poliakov A.V."/>
            <person name="Pollet N."/>
            <person name="Robert J."/>
            <person name="Salamov A."/>
            <person name="Sater A.K."/>
            <person name="Schmutz J."/>
            <person name="Terry A."/>
            <person name="Vize P.D."/>
            <person name="Warren W.C."/>
            <person name="Wells D."/>
            <person name="Wills A."/>
            <person name="Wilson R.K."/>
            <person name="Zimmerman L.B."/>
            <person name="Zorn A.M."/>
            <person name="Grainger R."/>
            <person name="Grammer T."/>
            <person name="Khokha M.K."/>
            <person name="Richardson P.M."/>
            <person name="Rokhsar D.S."/>
        </authorList>
    </citation>
    <scope>NUCLEOTIDE SEQUENCE [LARGE SCALE GENOMIC DNA]</scope>
    <source>
        <strain evidence="13">Nigerian</strain>
    </source>
</reference>